<dbReference type="GO" id="GO:0051415">
    <property type="term" value="P:microtubule nucleation by interphase microtubule organizing center"/>
    <property type="evidence" value="ECO:0007669"/>
    <property type="project" value="TreeGrafter"/>
</dbReference>
<dbReference type="PANTHER" id="PTHR28520:SF2">
    <property type="entry name" value="MITOTIC-SPINDLE ORGANIZING PROTEIN 1"/>
    <property type="match status" value="1"/>
</dbReference>
<evidence type="ECO:0000256" key="3">
    <source>
        <dbReference type="ARBA" id="ARBA00022490"/>
    </source>
</evidence>
<keyword evidence="3" id="KW-0963">Cytoplasm</keyword>
<evidence type="ECO:0000256" key="4">
    <source>
        <dbReference type="ARBA" id="ARBA00023212"/>
    </source>
</evidence>
<evidence type="ECO:0000313" key="6">
    <source>
        <dbReference type="Proteomes" id="UP000814243"/>
    </source>
</evidence>
<gene>
    <name evidence="5" type="ORF">HF086_000826</name>
</gene>
<dbReference type="GO" id="GO:0033566">
    <property type="term" value="P:gamma-tubulin complex localization"/>
    <property type="evidence" value="ECO:0007669"/>
    <property type="project" value="InterPro"/>
</dbReference>
<dbReference type="PANTHER" id="PTHR28520">
    <property type="entry name" value="MITOTIC-SPINDLE ORGANIZING PROTEIN 1"/>
    <property type="match status" value="1"/>
</dbReference>
<dbReference type="EMBL" id="JACEFF010000572">
    <property type="protein sequence ID" value="KAH9635105.1"/>
    <property type="molecule type" value="Genomic_DNA"/>
</dbReference>
<reference evidence="5" key="1">
    <citation type="journal article" date="2021" name="G3 (Bethesda)">
        <title>Genome and transcriptome analysis of the beet armyworm Spodoptera exigua reveals targets for pest control. .</title>
        <authorList>
            <person name="Simon S."/>
            <person name="Breeschoten T."/>
            <person name="Jansen H.J."/>
            <person name="Dirks R.P."/>
            <person name="Schranz M.E."/>
            <person name="Ros V.I.D."/>
        </authorList>
    </citation>
    <scope>NUCLEOTIDE SEQUENCE</scope>
    <source>
        <strain evidence="5">TB_SE_WUR_2020</strain>
    </source>
</reference>
<comment type="caution">
    <text evidence="5">The sequence shown here is derived from an EMBL/GenBank/DDBJ whole genome shotgun (WGS) entry which is preliminary data.</text>
</comment>
<evidence type="ECO:0008006" key="7">
    <source>
        <dbReference type="Google" id="ProtNLM"/>
    </source>
</evidence>
<dbReference type="GO" id="GO:0000931">
    <property type="term" value="C:gamma-tubulin ring complex"/>
    <property type="evidence" value="ECO:0007669"/>
    <property type="project" value="InterPro"/>
</dbReference>
<evidence type="ECO:0000313" key="5">
    <source>
        <dbReference type="EMBL" id="KAH9635105.1"/>
    </source>
</evidence>
<protein>
    <recommendedName>
        <fullName evidence="7">Mitotic-spindle organizing protein 1</fullName>
    </recommendedName>
</protein>
<dbReference type="Proteomes" id="UP000814243">
    <property type="component" value="Unassembled WGS sequence"/>
</dbReference>
<comment type="similarity">
    <text evidence="2">Belongs to the MOZART1 family.</text>
</comment>
<keyword evidence="4" id="KW-0206">Cytoskeleton</keyword>
<dbReference type="GO" id="GO:0005813">
    <property type="term" value="C:centrosome"/>
    <property type="evidence" value="ECO:0007669"/>
    <property type="project" value="TreeGrafter"/>
</dbReference>
<dbReference type="GO" id="GO:0090307">
    <property type="term" value="P:mitotic spindle assembly"/>
    <property type="evidence" value="ECO:0007669"/>
    <property type="project" value="TreeGrafter"/>
</dbReference>
<dbReference type="GO" id="GO:0005819">
    <property type="term" value="C:spindle"/>
    <property type="evidence" value="ECO:0007669"/>
    <property type="project" value="TreeGrafter"/>
</dbReference>
<accession>A0A922SEW7</accession>
<dbReference type="AlphaFoldDB" id="A0A922SEW7"/>
<sequence length="101" mass="11255">MKRDTVAIVVPLFVYDFDIFDNVIATMTSEKNAQVGQAREAFQMMYQISQLLCTGLDADTLSICIRLCELGVDPEVLAHVIKEIRKMGDNAAQSKPVNLHP</sequence>
<proteinExistence type="inferred from homology"/>
<dbReference type="InterPro" id="IPR022214">
    <property type="entry name" value="MZT1"/>
</dbReference>
<organism evidence="5 6">
    <name type="scientific">Spodoptera exigua</name>
    <name type="common">Beet armyworm</name>
    <name type="synonym">Noctua fulgens</name>
    <dbReference type="NCBI Taxonomy" id="7107"/>
    <lineage>
        <taxon>Eukaryota</taxon>
        <taxon>Metazoa</taxon>
        <taxon>Ecdysozoa</taxon>
        <taxon>Arthropoda</taxon>
        <taxon>Hexapoda</taxon>
        <taxon>Insecta</taxon>
        <taxon>Pterygota</taxon>
        <taxon>Neoptera</taxon>
        <taxon>Endopterygota</taxon>
        <taxon>Lepidoptera</taxon>
        <taxon>Glossata</taxon>
        <taxon>Ditrysia</taxon>
        <taxon>Noctuoidea</taxon>
        <taxon>Noctuidae</taxon>
        <taxon>Amphipyrinae</taxon>
        <taxon>Spodoptera</taxon>
    </lineage>
</organism>
<evidence type="ECO:0000256" key="2">
    <source>
        <dbReference type="ARBA" id="ARBA00011015"/>
    </source>
</evidence>
<comment type="subcellular location">
    <subcellularLocation>
        <location evidence="1">Cytoplasm</location>
        <location evidence="1">Cytoskeleton</location>
        <location evidence="1">Microtubule organizing center</location>
    </subcellularLocation>
</comment>
<dbReference type="Pfam" id="PF12554">
    <property type="entry name" value="MOZART1"/>
    <property type="match status" value="1"/>
</dbReference>
<dbReference type="GO" id="GO:0031021">
    <property type="term" value="C:interphase microtubule organizing center"/>
    <property type="evidence" value="ECO:0007669"/>
    <property type="project" value="TreeGrafter"/>
</dbReference>
<evidence type="ECO:0000256" key="1">
    <source>
        <dbReference type="ARBA" id="ARBA00004267"/>
    </source>
</evidence>
<name>A0A922SEW7_SPOEX</name>